<dbReference type="PROSITE" id="PS50157">
    <property type="entry name" value="ZINC_FINGER_C2H2_2"/>
    <property type="match status" value="1"/>
</dbReference>
<dbReference type="Proteomes" id="UP000235965">
    <property type="component" value="Unassembled WGS sequence"/>
</dbReference>
<dbReference type="GO" id="GO:0045892">
    <property type="term" value="P:negative regulation of DNA-templated transcription"/>
    <property type="evidence" value="ECO:0007669"/>
    <property type="project" value="TreeGrafter"/>
</dbReference>
<evidence type="ECO:0000259" key="7">
    <source>
        <dbReference type="PROSITE" id="PS50157"/>
    </source>
</evidence>
<dbReference type="InParanoid" id="A0A2J7QVD2"/>
<protein>
    <recommendedName>
        <fullName evidence="7">C2H2-type domain-containing protein</fullName>
    </recommendedName>
</protein>
<feature type="region of interest" description="Disordered" evidence="6">
    <location>
        <begin position="133"/>
        <end position="167"/>
    </location>
</feature>
<dbReference type="InterPro" id="IPR013087">
    <property type="entry name" value="Znf_C2H2_type"/>
</dbReference>
<evidence type="ECO:0000313" key="9">
    <source>
        <dbReference type="Proteomes" id="UP000235965"/>
    </source>
</evidence>
<dbReference type="OrthoDB" id="10054079at2759"/>
<keyword evidence="3 5" id="KW-0863">Zinc-finger</keyword>
<evidence type="ECO:0000256" key="5">
    <source>
        <dbReference type="PROSITE-ProRule" id="PRU00042"/>
    </source>
</evidence>
<feature type="compositionally biased region" description="Low complexity" evidence="6">
    <location>
        <begin position="229"/>
        <end position="240"/>
    </location>
</feature>
<keyword evidence="9" id="KW-1185">Reference proteome</keyword>
<evidence type="ECO:0000256" key="2">
    <source>
        <dbReference type="ARBA" id="ARBA00022723"/>
    </source>
</evidence>
<feature type="compositionally biased region" description="Low complexity" evidence="6">
    <location>
        <begin position="248"/>
        <end position="260"/>
    </location>
</feature>
<feature type="compositionally biased region" description="Basic and acidic residues" evidence="6">
    <location>
        <begin position="146"/>
        <end position="160"/>
    </location>
</feature>
<evidence type="ECO:0000256" key="6">
    <source>
        <dbReference type="SAM" id="MobiDB-lite"/>
    </source>
</evidence>
<dbReference type="GO" id="GO:0008270">
    <property type="term" value="F:zinc ion binding"/>
    <property type="evidence" value="ECO:0007669"/>
    <property type="project" value="UniProtKB-KW"/>
</dbReference>
<organism evidence="8 9">
    <name type="scientific">Cryptotermes secundus</name>
    <dbReference type="NCBI Taxonomy" id="105785"/>
    <lineage>
        <taxon>Eukaryota</taxon>
        <taxon>Metazoa</taxon>
        <taxon>Ecdysozoa</taxon>
        <taxon>Arthropoda</taxon>
        <taxon>Hexapoda</taxon>
        <taxon>Insecta</taxon>
        <taxon>Pterygota</taxon>
        <taxon>Neoptera</taxon>
        <taxon>Polyneoptera</taxon>
        <taxon>Dictyoptera</taxon>
        <taxon>Blattodea</taxon>
        <taxon>Blattoidea</taxon>
        <taxon>Termitoidae</taxon>
        <taxon>Kalotermitidae</taxon>
        <taxon>Cryptotermitinae</taxon>
        <taxon>Cryptotermes</taxon>
    </lineage>
</organism>
<evidence type="ECO:0000256" key="4">
    <source>
        <dbReference type="ARBA" id="ARBA00022833"/>
    </source>
</evidence>
<proteinExistence type="inferred from homology"/>
<keyword evidence="2" id="KW-0479">Metal-binding</keyword>
<name>A0A2J7QVD2_9NEOP</name>
<dbReference type="EMBL" id="NEVH01010477">
    <property type="protein sequence ID" value="PNF32540.1"/>
    <property type="molecule type" value="Genomic_DNA"/>
</dbReference>
<feature type="compositionally biased region" description="Basic and acidic residues" evidence="6">
    <location>
        <begin position="7"/>
        <end position="31"/>
    </location>
</feature>
<feature type="region of interest" description="Disordered" evidence="6">
    <location>
        <begin position="1"/>
        <end position="40"/>
    </location>
</feature>
<comment type="caution">
    <text evidence="8">The sequence shown here is derived from an EMBL/GenBank/DDBJ whole genome shotgun (WGS) entry which is preliminary data.</text>
</comment>
<feature type="compositionally biased region" description="Polar residues" evidence="6">
    <location>
        <begin position="261"/>
        <end position="284"/>
    </location>
</feature>
<evidence type="ECO:0000256" key="1">
    <source>
        <dbReference type="ARBA" id="ARBA00010144"/>
    </source>
</evidence>
<dbReference type="FunCoup" id="A0A2J7QVD2">
    <property type="interactions" value="250"/>
</dbReference>
<feature type="domain" description="C2H2-type" evidence="7">
    <location>
        <begin position="474"/>
        <end position="508"/>
    </location>
</feature>
<dbReference type="GO" id="GO:0005634">
    <property type="term" value="C:nucleus"/>
    <property type="evidence" value="ECO:0007669"/>
    <property type="project" value="TreeGrafter"/>
</dbReference>
<gene>
    <name evidence="8" type="ORF">B7P43_G02466</name>
</gene>
<evidence type="ECO:0000313" key="8">
    <source>
        <dbReference type="EMBL" id="PNF32540.1"/>
    </source>
</evidence>
<dbReference type="InterPro" id="IPR051520">
    <property type="entry name" value="Elbow/Noc_ZnFinger"/>
</dbReference>
<keyword evidence="4" id="KW-0862">Zinc</keyword>
<dbReference type="AlphaFoldDB" id="A0A2J7QVD2"/>
<accession>A0A2J7QVD2</accession>
<comment type="similarity">
    <text evidence="1">Belongs to the Elbow/Noc family.</text>
</comment>
<dbReference type="Gene3D" id="3.30.160.60">
    <property type="entry name" value="Classic Zinc Finger"/>
    <property type="match status" value="1"/>
</dbReference>
<reference evidence="8 9" key="1">
    <citation type="submission" date="2017-12" db="EMBL/GenBank/DDBJ databases">
        <title>Hemimetabolous genomes reveal molecular basis of termite eusociality.</title>
        <authorList>
            <person name="Harrison M.C."/>
            <person name="Jongepier E."/>
            <person name="Robertson H.M."/>
            <person name="Arning N."/>
            <person name="Bitard-Feildel T."/>
            <person name="Chao H."/>
            <person name="Childers C.P."/>
            <person name="Dinh H."/>
            <person name="Doddapaneni H."/>
            <person name="Dugan S."/>
            <person name="Gowin J."/>
            <person name="Greiner C."/>
            <person name="Han Y."/>
            <person name="Hu H."/>
            <person name="Hughes D.S.T."/>
            <person name="Huylmans A.-K."/>
            <person name="Kemena C."/>
            <person name="Kremer L.P.M."/>
            <person name="Lee S.L."/>
            <person name="Lopez-Ezquerra A."/>
            <person name="Mallet L."/>
            <person name="Monroy-Kuhn J.M."/>
            <person name="Moser A."/>
            <person name="Murali S.C."/>
            <person name="Muzny D.M."/>
            <person name="Otani S."/>
            <person name="Piulachs M.-D."/>
            <person name="Poelchau M."/>
            <person name="Qu J."/>
            <person name="Schaub F."/>
            <person name="Wada-Katsumata A."/>
            <person name="Worley K.C."/>
            <person name="Xie Q."/>
            <person name="Ylla G."/>
            <person name="Poulsen M."/>
            <person name="Gibbs R.A."/>
            <person name="Schal C."/>
            <person name="Richards S."/>
            <person name="Belles X."/>
            <person name="Korb J."/>
            <person name="Bornberg-Bauer E."/>
        </authorList>
    </citation>
    <scope>NUCLEOTIDE SEQUENCE [LARGE SCALE GENOMIC DNA]</scope>
    <source>
        <tissue evidence="8">Whole body</tissue>
    </source>
</reference>
<evidence type="ECO:0000256" key="3">
    <source>
        <dbReference type="ARBA" id="ARBA00022771"/>
    </source>
</evidence>
<dbReference type="PANTHER" id="PTHR12522">
    <property type="entry name" value="ZINC-FINGER PROTEIN NOLZ1-RELATED"/>
    <property type="match status" value="1"/>
</dbReference>
<sequence>MTFLWSDKGRGQHRENLSRDYRDSNPGRPKDTPGLYYDTETSGETVPKVALIPYQVFVMDFSATPSQIIINDPVIIIYFNMSRDVYLSLQVSLVKSFDVFEWNLAYGKRKGKLDAKKSPLALLAQTCSQIGADSPNSKPLIPPLEKPTKNSKADTSREKASPASSIGSNSVCDVVVKSSFKPYESCTRDKTGSPEERGGSASSGSRVRTPVSSVKSNNNTPGSNSGRCSSNHSASSPRSSPAGVGRKTPATSSATPSSSAGQTVDSAAVTTKAGSGESTTVSRTVPSPIANAKVGFTPSLLPASADPALKDIPLGTFKPSTGLPVSTAAYLGGYPAPGTHFPMDVMASSLMSPHHQHLKPGLNPYIGYARMKTPSGADTLVPICRDPYCTGCQLSSHLLAASGAAAAAASGGKTPVSGAAAGPCPGGCAQCDHASAAAAGKSGSFLQGHHNPAAAAAYAHAQLAALAAASHLPYVCSWIAGDAAYCGKRFSNSEELLQHLRTHTNLTTSASDSSATALSLLSPPGLTPTHPLFHRTYPTPPLSPLATARPAVGAQPAFYAMVMGLELDADHSPPSGAQVANSGAVLHSLIHLHGEVLD</sequence>
<dbReference type="PANTHER" id="PTHR12522:SF4">
    <property type="entry name" value="ZINC FINGER PROTEIN ELBOW"/>
    <property type="match status" value="1"/>
</dbReference>
<feature type="region of interest" description="Disordered" evidence="6">
    <location>
        <begin position="184"/>
        <end position="284"/>
    </location>
</feature>
<feature type="compositionally biased region" description="Basic and acidic residues" evidence="6">
    <location>
        <begin position="186"/>
        <end position="198"/>
    </location>
</feature>
<feature type="compositionally biased region" description="Polar residues" evidence="6">
    <location>
        <begin position="210"/>
        <end position="228"/>
    </location>
</feature>